<feature type="region of interest" description="Disordered" evidence="1">
    <location>
        <begin position="1"/>
        <end position="20"/>
    </location>
</feature>
<proteinExistence type="predicted"/>
<gene>
    <name evidence="2" type="ORF">R1flu_029203</name>
</gene>
<reference evidence="2 3" key="1">
    <citation type="submission" date="2024-09" db="EMBL/GenBank/DDBJ databases">
        <title>Chromosome-scale assembly of Riccia fluitans.</title>
        <authorList>
            <person name="Paukszto L."/>
            <person name="Sawicki J."/>
            <person name="Karawczyk K."/>
            <person name="Piernik-Szablinska J."/>
            <person name="Szczecinska M."/>
            <person name="Mazdziarz M."/>
        </authorList>
    </citation>
    <scope>NUCLEOTIDE SEQUENCE [LARGE SCALE GENOMIC DNA]</scope>
    <source>
        <strain evidence="2">Rf_01</strain>
        <tissue evidence="2">Aerial parts of the thallus</tissue>
    </source>
</reference>
<evidence type="ECO:0008006" key="4">
    <source>
        <dbReference type="Google" id="ProtNLM"/>
    </source>
</evidence>
<name>A0ABD1XPG4_9MARC</name>
<sequence>MVRKKFFSSSGQGGRDSIKHPDLEKVYKSAAESSFFSGFRSIRRQYERVGSCPTEPKAQKAHKSLKLGGNIGGRLTRNRSVKFQCVFRAPSHIVSKMKEHYSSFKEQARQTNVKISDLFVGNQLLMHVNSTPVRGRRKSPKPSEGFVSRVRAPLGELEMRER</sequence>
<keyword evidence="3" id="KW-1185">Reference proteome</keyword>
<protein>
    <recommendedName>
        <fullName evidence="4">Ribosomal protein S10</fullName>
    </recommendedName>
</protein>
<comment type="caution">
    <text evidence="2">The sequence shown here is derived from an EMBL/GenBank/DDBJ whole genome shotgun (WGS) entry which is preliminary data.</text>
</comment>
<dbReference type="EMBL" id="JBHFFA010000008">
    <property type="protein sequence ID" value="KAL2610630.1"/>
    <property type="molecule type" value="Genomic_DNA"/>
</dbReference>
<dbReference type="AlphaFoldDB" id="A0ABD1XPG4"/>
<evidence type="ECO:0000256" key="1">
    <source>
        <dbReference type="SAM" id="MobiDB-lite"/>
    </source>
</evidence>
<accession>A0ABD1XPG4</accession>
<evidence type="ECO:0000313" key="2">
    <source>
        <dbReference type="EMBL" id="KAL2610630.1"/>
    </source>
</evidence>
<organism evidence="2 3">
    <name type="scientific">Riccia fluitans</name>
    <dbReference type="NCBI Taxonomy" id="41844"/>
    <lineage>
        <taxon>Eukaryota</taxon>
        <taxon>Viridiplantae</taxon>
        <taxon>Streptophyta</taxon>
        <taxon>Embryophyta</taxon>
        <taxon>Marchantiophyta</taxon>
        <taxon>Marchantiopsida</taxon>
        <taxon>Marchantiidae</taxon>
        <taxon>Marchantiales</taxon>
        <taxon>Ricciaceae</taxon>
        <taxon>Riccia</taxon>
    </lineage>
</organism>
<dbReference type="Proteomes" id="UP001605036">
    <property type="component" value="Unassembled WGS sequence"/>
</dbReference>
<evidence type="ECO:0000313" key="3">
    <source>
        <dbReference type="Proteomes" id="UP001605036"/>
    </source>
</evidence>